<dbReference type="AlphaFoldDB" id="A0A928Y532"/>
<comment type="caution">
    <text evidence="2">The sequence shown here is derived from an EMBL/GenBank/DDBJ whole genome shotgun (WGS) entry which is preliminary data.</text>
</comment>
<protein>
    <submittedName>
        <fullName evidence="2">Methyltransferase domain-containing protein</fullName>
    </submittedName>
</protein>
<dbReference type="SUPFAM" id="SSF53335">
    <property type="entry name" value="S-adenosyl-L-methionine-dependent methyltransferases"/>
    <property type="match status" value="1"/>
</dbReference>
<accession>A0A928Y532</accession>
<dbReference type="Proteomes" id="UP000710385">
    <property type="component" value="Unassembled WGS sequence"/>
</dbReference>
<keyword evidence="2" id="KW-0808">Transferase</keyword>
<proteinExistence type="predicted"/>
<dbReference type="InterPro" id="IPR013216">
    <property type="entry name" value="Methyltransf_11"/>
</dbReference>
<keyword evidence="2" id="KW-0489">Methyltransferase</keyword>
<evidence type="ECO:0000259" key="1">
    <source>
        <dbReference type="Pfam" id="PF08241"/>
    </source>
</evidence>
<evidence type="ECO:0000313" key="3">
    <source>
        <dbReference type="Proteomes" id="UP000710385"/>
    </source>
</evidence>
<dbReference type="CDD" id="cd02440">
    <property type="entry name" value="AdoMet_MTases"/>
    <property type="match status" value="1"/>
</dbReference>
<dbReference type="Gene3D" id="3.40.50.150">
    <property type="entry name" value="Vaccinia Virus protein VP39"/>
    <property type="match status" value="1"/>
</dbReference>
<dbReference type="InterPro" id="IPR029063">
    <property type="entry name" value="SAM-dependent_MTases_sf"/>
</dbReference>
<reference evidence="2" key="1">
    <citation type="submission" date="2020-05" db="EMBL/GenBank/DDBJ databases">
        <title>High-Quality Genomes of Partial-Nitritation/Anammox System by Hierarchical Clustering Based Hybrid Assembly.</title>
        <authorList>
            <person name="Liu L."/>
            <person name="Wang Y."/>
            <person name="Che Y."/>
            <person name="Chen Y."/>
            <person name="Xia Y."/>
            <person name="Luo R."/>
            <person name="Cheng S.H."/>
            <person name="Zheng C."/>
            <person name="Zhang T."/>
        </authorList>
    </citation>
    <scope>NUCLEOTIDE SEQUENCE</scope>
    <source>
        <strain evidence="2">H1_PAT1</strain>
    </source>
</reference>
<organism evidence="2 3">
    <name type="scientific">candidate division WWE3 bacterium</name>
    <dbReference type="NCBI Taxonomy" id="2053526"/>
    <lineage>
        <taxon>Bacteria</taxon>
        <taxon>Katanobacteria</taxon>
    </lineage>
</organism>
<evidence type="ECO:0000313" key="2">
    <source>
        <dbReference type="EMBL" id="MBE7525505.1"/>
    </source>
</evidence>
<dbReference type="GO" id="GO:0032259">
    <property type="term" value="P:methylation"/>
    <property type="evidence" value="ECO:0007669"/>
    <property type="project" value="UniProtKB-KW"/>
</dbReference>
<sequence length="275" mass="32113">MKHTIIKVLKPECREIPAESAELTDGAFFIKNEKIFFILPYEDIEPTLRTGAKNPSRWTSWRKSNYAFLKKELADVAHDLLVLDFGVGQGQFEDLVQRFPNKIAADFFPYPDADVICDLTKPLPFRDDSLDIIIASNVFEHLPNTKDVLSECYRILKPGGCLIGTIPFMLGVHQEPYDYHRYTPFMLERLLKETGLKNVKISTLTTPIDLYHHTQKHFFYRLFTYAKLKGLFYRILAKLIWWNEKMLRLILQKFFHQIPKDPKFAIGYGFASKKD</sequence>
<feature type="domain" description="Methyltransferase type 11" evidence="1">
    <location>
        <begin position="83"/>
        <end position="163"/>
    </location>
</feature>
<gene>
    <name evidence="2" type="ORF">HS096_03930</name>
</gene>
<dbReference type="Pfam" id="PF08241">
    <property type="entry name" value="Methyltransf_11"/>
    <property type="match status" value="1"/>
</dbReference>
<dbReference type="GO" id="GO:0008757">
    <property type="term" value="F:S-adenosylmethionine-dependent methyltransferase activity"/>
    <property type="evidence" value="ECO:0007669"/>
    <property type="project" value="InterPro"/>
</dbReference>
<dbReference type="EMBL" id="JABTTY010000001">
    <property type="protein sequence ID" value="MBE7525505.1"/>
    <property type="molecule type" value="Genomic_DNA"/>
</dbReference>
<name>A0A928Y532_UNCKA</name>